<comment type="caution">
    <text evidence="1">The sequence shown here is derived from an EMBL/GenBank/DDBJ whole genome shotgun (WGS) entry which is preliminary data.</text>
</comment>
<gene>
    <name evidence="1" type="ORF">LCGC14_1091050</name>
</gene>
<protein>
    <submittedName>
        <fullName evidence="1">Uncharacterized protein</fullName>
    </submittedName>
</protein>
<accession>A0A0F9N005</accession>
<organism evidence="1">
    <name type="scientific">marine sediment metagenome</name>
    <dbReference type="NCBI Taxonomy" id="412755"/>
    <lineage>
        <taxon>unclassified sequences</taxon>
        <taxon>metagenomes</taxon>
        <taxon>ecological metagenomes</taxon>
    </lineage>
</organism>
<evidence type="ECO:0000313" key="1">
    <source>
        <dbReference type="EMBL" id="KKN05062.1"/>
    </source>
</evidence>
<name>A0A0F9N005_9ZZZZ</name>
<sequence>MATGEEVIEDTSIDNIEREWLQLIADVCADYDGYRTVKGLKGLIDDIKKMSTDALAGVYPYANIKPQEEA</sequence>
<reference evidence="1" key="1">
    <citation type="journal article" date="2015" name="Nature">
        <title>Complex archaea that bridge the gap between prokaryotes and eukaryotes.</title>
        <authorList>
            <person name="Spang A."/>
            <person name="Saw J.H."/>
            <person name="Jorgensen S.L."/>
            <person name="Zaremba-Niedzwiedzka K."/>
            <person name="Martijn J."/>
            <person name="Lind A.E."/>
            <person name="van Eijk R."/>
            <person name="Schleper C."/>
            <person name="Guy L."/>
            <person name="Ettema T.J."/>
        </authorList>
    </citation>
    <scope>NUCLEOTIDE SEQUENCE</scope>
</reference>
<dbReference type="EMBL" id="LAZR01004847">
    <property type="protein sequence ID" value="KKN05062.1"/>
    <property type="molecule type" value="Genomic_DNA"/>
</dbReference>
<dbReference type="AlphaFoldDB" id="A0A0F9N005"/>
<proteinExistence type="predicted"/>